<name>A0A516X0C4_9ACTN</name>
<dbReference type="PANTHER" id="PTHR30024:SF42">
    <property type="entry name" value="ALIPHATIC SULFONATES-BINDING PROTEIN-RELATED"/>
    <property type="match status" value="1"/>
</dbReference>
<dbReference type="SUPFAM" id="SSF53850">
    <property type="entry name" value="Periplasmic binding protein-like II"/>
    <property type="match status" value="1"/>
</dbReference>
<dbReference type="KEGG" id="toy:FO059_00335"/>
<keyword evidence="1" id="KW-0732">Signal</keyword>
<reference evidence="3 4" key="1">
    <citation type="submission" date="2019-07" db="EMBL/GenBank/DDBJ databases">
        <title>Tomitella cavernea sp. nov., an actinomycete isolated from soil.</title>
        <authorList>
            <person name="Cheng J."/>
        </authorList>
    </citation>
    <scope>NUCLEOTIDE SEQUENCE [LARGE SCALE GENOMIC DNA]</scope>
    <source>
        <strain evidence="3 4">HY188</strain>
    </source>
</reference>
<evidence type="ECO:0000313" key="4">
    <source>
        <dbReference type="Proteomes" id="UP000317344"/>
    </source>
</evidence>
<sequence length="316" mass="32951">MKKLSALFAAVVACAVLAACGTASGEIEGDTFHVGTIPNPSDVAIYLGNTQGFYADAGVTVEPKVATGFAPNLASVINGESQVGFAAVVPLIVAKSKGAPITIIAGADKAPTEYDPATDPDRVFVAADSGIDAPKDLEGKTVAVNALGSIQDLGIKIMVERDGGDPEKVKFLTLASNDMAAAIAGGRVDAGALSEPFSTAAGKRGLKPLFSYVTSPTPGAPVGAYFTSEATADNNVELMDKFVAALTKSNEYAQEHPDAVRTALGGYTRIPENLINEITTFEYSSTITDEQIKRLSDLLIEYDYIKKPVTGEEILR</sequence>
<organism evidence="3 4">
    <name type="scientific">Tomitella fengzijianii</name>
    <dbReference type="NCBI Taxonomy" id="2597660"/>
    <lineage>
        <taxon>Bacteria</taxon>
        <taxon>Bacillati</taxon>
        <taxon>Actinomycetota</taxon>
        <taxon>Actinomycetes</taxon>
        <taxon>Mycobacteriales</taxon>
        <taxon>Tomitella</taxon>
    </lineage>
</organism>
<dbReference type="OrthoDB" id="5348911at2"/>
<evidence type="ECO:0000256" key="1">
    <source>
        <dbReference type="SAM" id="SignalP"/>
    </source>
</evidence>
<dbReference type="AlphaFoldDB" id="A0A516X0C4"/>
<dbReference type="EMBL" id="CP041765">
    <property type="protein sequence ID" value="QDQ96071.1"/>
    <property type="molecule type" value="Genomic_DNA"/>
</dbReference>
<evidence type="ECO:0000313" key="3">
    <source>
        <dbReference type="EMBL" id="QDQ96071.1"/>
    </source>
</evidence>
<feature type="domain" description="SsuA/THI5-like" evidence="2">
    <location>
        <begin position="40"/>
        <end position="259"/>
    </location>
</feature>
<gene>
    <name evidence="3" type="ORF">FO059_00335</name>
</gene>
<dbReference type="Pfam" id="PF09084">
    <property type="entry name" value="NMT1"/>
    <property type="match status" value="1"/>
</dbReference>
<dbReference type="InterPro" id="IPR015168">
    <property type="entry name" value="SsuA/THI5"/>
</dbReference>
<dbReference type="Proteomes" id="UP000317344">
    <property type="component" value="Chromosome"/>
</dbReference>
<accession>A0A516X0C4</accession>
<dbReference type="RefSeq" id="WP_143905397.1">
    <property type="nucleotide sequence ID" value="NZ_CP041765.1"/>
</dbReference>
<reference evidence="3 4" key="2">
    <citation type="submission" date="2019-07" db="EMBL/GenBank/DDBJ databases">
        <authorList>
            <person name="Huang Y."/>
        </authorList>
    </citation>
    <scope>NUCLEOTIDE SEQUENCE [LARGE SCALE GENOMIC DNA]</scope>
    <source>
        <strain evidence="3 4">HY188</strain>
    </source>
</reference>
<feature type="signal peptide" evidence="1">
    <location>
        <begin position="1"/>
        <end position="18"/>
    </location>
</feature>
<proteinExistence type="predicted"/>
<feature type="chain" id="PRO_5039231445" evidence="1">
    <location>
        <begin position="19"/>
        <end position="316"/>
    </location>
</feature>
<protein>
    <submittedName>
        <fullName evidence="3">ABC transporter substrate-binding protein</fullName>
    </submittedName>
</protein>
<dbReference type="Gene3D" id="3.40.190.10">
    <property type="entry name" value="Periplasmic binding protein-like II"/>
    <property type="match status" value="2"/>
</dbReference>
<keyword evidence="4" id="KW-1185">Reference proteome</keyword>
<evidence type="ECO:0000259" key="2">
    <source>
        <dbReference type="Pfam" id="PF09084"/>
    </source>
</evidence>
<dbReference type="PROSITE" id="PS51257">
    <property type="entry name" value="PROKAR_LIPOPROTEIN"/>
    <property type="match status" value="1"/>
</dbReference>
<dbReference type="PANTHER" id="PTHR30024">
    <property type="entry name" value="ALIPHATIC SULFONATES-BINDING PROTEIN-RELATED"/>
    <property type="match status" value="1"/>
</dbReference>